<dbReference type="AlphaFoldDB" id="A0A3E3EF63"/>
<keyword evidence="1" id="KW-0175">Coiled coil</keyword>
<evidence type="ECO:0000313" key="2">
    <source>
        <dbReference type="EMBL" id="MDB7084012.1"/>
    </source>
</evidence>
<evidence type="ECO:0000313" key="4">
    <source>
        <dbReference type="Proteomes" id="UP000261032"/>
    </source>
</evidence>
<reference evidence="2" key="2">
    <citation type="submission" date="2023-01" db="EMBL/GenBank/DDBJ databases">
        <title>Human gut microbiome strain richness.</title>
        <authorList>
            <person name="Chen-Liaw A."/>
        </authorList>
    </citation>
    <scope>NUCLEOTIDE SEQUENCE</scope>
    <source>
        <strain evidence="2">1001217st2_G6_1001217B_191108</strain>
    </source>
</reference>
<gene>
    <name evidence="3" type="ORF">DXB93_04950</name>
    <name evidence="2" type="ORF">PM738_09390</name>
</gene>
<feature type="coiled-coil region" evidence="1">
    <location>
        <begin position="40"/>
        <end position="67"/>
    </location>
</feature>
<dbReference type="EMBL" id="QUSL01000005">
    <property type="protein sequence ID" value="RGD86517.1"/>
    <property type="molecule type" value="Genomic_DNA"/>
</dbReference>
<dbReference type="GeneID" id="64195509"/>
<accession>A0A3E3EF63</accession>
<organism evidence="3 4">
    <name type="scientific">Thomasclavelia ramosa</name>
    <dbReference type="NCBI Taxonomy" id="1547"/>
    <lineage>
        <taxon>Bacteria</taxon>
        <taxon>Bacillati</taxon>
        <taxon>Bacillota</taxon>
        <taxon>Erysipelotrichia</taxon>
        <taxon>Erysipelotrichales</taxon>
        <taxon>Coprobacillaceae</taxon>
        <taxon>Thomasclavelia</taxon>
    </lineage>
</organism>
<proteinExistence type="predicted"/>
<comment type="caution">
    <text evidence="3">The sequence shown here is derived from an EMBL/GenBank/DDBJ whole genome shotgun (WGS) entry which is preliminary data.</text>
</comment>
<reference evidence="3 4" key="1">
    <citation type="submission" date="2018-08" db="EMBL/GenBank/DDBJ databases">
        <title>A genome reference for cultivated species of the human gut microbiota.</title>
        <authorList>
            <person name="Zou Y."/>
            <person name="Xue W."/>
            <person name="Luo G."/>
        </authorList>
    </citation>
    <scope>NUCLEOTIDE SEQUENCE [LARGE SCALE GENOMIC DNA]</scope>
    <source>
        <strain evidence="3 4">OM06-4</strain>
    </source>
</reference>
<dbReference type="Proteomes" id="UP000261032">
    <property type="component" value="Unassembled WGS sequence"/>
</dbReference>
<sequence length="119" mass="13847">MNKREIEKQALNSLNTYFKDNPDKVLNDFERKPLDKEDITKIVNEEIQAQEKKVESLEVLRKNIAIEAEESLEKVLGKRITSKKSPNKLTVDEMAVKLQEEKTHQIETANKLKTAKLRK</sequence>
<protein>
    <submittedName>
        <fullName evidence="3">Uncharacterized protein</fullName>
    </submittedName>
</protein>
<name>A0A3E3EF63_9FIRM</name>
<dbReference type="EMBL" id="JAQLKE010000013">
    <property type="protein sequence ID" value="MDB7084012.1"/>
    <property type="molecule type" value="Genomic_DNA"/>
</dbReference>
<dbReference type="Proteomes" id="UP001211987">
    <property type="component" value="Unassembled WGS sequence"/>
</dbReference>
<evidence type="ECO:0000313" key="3">
    <source>
        <dbReference type="EMBL" id="RGD86517.1"/>
    </source>
</evidence>
<dbReference type="RefSeq" id="WP_003537465.1">
    <property type="nucleotide sequence ID" value="NZ_AP031443.1"/>
</dbReference>
<evidence type="ECO:0000256" key="1">
    <source>
        <dbReference type="SAM" id="Coils"/>
    </source>
</evidence>